<evidence type="ECO:0000256" key="1">
    <source>
        <dbReference type="SAM" id="SignalP"/>
    </source>
</evidence>
<dbReference type="HOGENOM" id="CLU_031285_10_5_9"/>
<reference evidence="2 3" key="1">
    <citation type="submission" date="2011-08" db="EMBL/GenBank/DDBJ databases">
        <title>The Genome Sequence of Clostridium hathewayi WAL-18680.</title>
        <authorList>
            <consortium name="The Broad Institute Genome Sequencing Platform"/>
            <person name="Earl A."/>
            <person name="Ward D."/>
            <person name="Feldgarden M."/>
            <person name="Gevers D."/>
            <person name="Finegold S.M."/>
            <person name="Summanen P.H."/>
            <person name="Molitoris D.R."/>
            <person name="Song M."/>
            <person name="Daigneault M."/>
            <person name="Allen-Vercoe E."/>
            <person name="Young S.K."/>
            <person name="Zeng Q."/>
            <person name="Gargeya S."/>
            <person name="Fitzgerald M."/>
            <person name="Haas B."/>
            <person name="Abouelleil A."/>
            <person name="Alvarado L."/>
            <person name="Arachchi H.M."/>
            <person name="Berlin A."/>
            <person name="Brown A."/>
            <person name="Chapman S.B."/>
            <person name="Chen Z."/>
            <person name="Dunbar C."/>
            <person name="Freedman E."/>
            <person name="Gearin G."/>
            <person name="Gellesch M."/>
            <person name="Goldberg J."/>
            <person name="Griggs A."/>
            <person name="Gujja S."/>
            <person name="Heiman D."/>
            <person name="Howarth C."/>
            <person name="Larson L."/>
            <person name="Lui A."/>
            <person name="MacDonald P.J.P."/>
            <person name="Montmayeur A."/>
            <person name="Murphy C."/>
            <person name="Neiman D."/>
            <person name="Pearson M."/>
            <person name="Priest M."/>
            <person name="Roberts A."/>
            <person name="Saif S."/>
            <person name="Shea T."/>
            <person name="Shenoy N."/>
            <person name="Sisk P."/>
            <person name="Stolte C."/>
            <person name="Sykes S."/>
            <person name="Wortman J."/>
            <person name="Nusbaum C."/>
            <person name="Birren B."/>
        </authorList>
    </citation>
    <scope>NUCLEOTIDE SEQUENCE [LARGE SCALE GENOMIC DNA]</scope>
    <source>
        <strain evidence="2 3">WAL-18680</strain>
    </source>
</reference>
<feature type="chain" id="PRO_5038660234" evidence="1">
    <location>
        <begin position="26"/>
        <end position="460"/>
    </location>
</feature>
<dbReference type="RefSeq" id="WP_006782457.1">
    <property type="nucleotide sequence ID" value="NZ_CP040506.1"/>
</dbReference>
<keyword evidence="3" id="KW-1185">Reference proteome</keyword>
<feature type="signal peptide" evidence="1">
    <location>
        <begin position="1"/>
        <end position="25"/>
    </location>
</feature>
<dbReference type="InterPro" id="IPR050490">
    <property type="entry name" value="Bact_solute-bd_prot1"/>
</dbReference>
<accession>G5ILU1</accession>
<sequence length="460" mass="51463">MKKRYGKKLLSLQLATVMAASMLTACGGGQAAKETAADAGTTAAGAETAGGEEKVVLKWYTDTDEIANETLYKTQDIADEFMKQNPNVVIEIQPLVAATDTTNYLQKVDLMLASDEQIDIIYFSGGNQAYQKILSDSIIPLNDLAAERGIDLATEYTNSLAFGEDYYTLAREDSVYITFLNKQMLDEAGLPIPPLDWTWEDYYTYAKALTKGEGPDKVYGSYFHTWDTMYQMGYFPDTLFFKEDGSSNFDNPSFGDFLQLRYDMEQEGVSTPLAEIKSQGMAYREMFFNGKVAMMPQGTWLLGDLKDIDKYPHDFETTFASLPRLTKDQTPNATIGSGGSGYAIAKSCKHPQEAFDFIYFLTTWGADYNKSRISAWAKSDADAVAKAVMGEDESLYDFEAYKNVMDSIYQIQLSQFPEYNTDVMQVFSEECEMGMTGAQTIEQTVANMVKRSNEIIDENK</sequence>
<dbReference type="Pfam" id="PF01547">
    <property type="entry name" value="SBP_bac_1"/>
    <property type="match status" value="1"/>
</dbReference>
<dbReference type="Proteomes" id="UP000005384">
    <property type="component" value="Unassembled WGS sequence"/>
</dbReference>
<dbReference type="EMBL" id="ADLN01000120">
    <property type="protein sequence ID" value="EHI57360.1"/>
    <property type="molecule type" value="Genomic_DNA"/>
</dbReference>
<dbReference type="PATRIC" id="fig|742737.3.peg.4454"/>
<comment type="caution">
    <text evidence="2">The sequence shown here is derived from an EMBL/GenBank/DDBJ whole genome shotgun (WGS) entry which is preliminary data.</text>
</comment>
<gene>
    <name evidence="2" type="ORF">HMPREF9473_04469</name>
</gene>
<protein>
    <submittedName>
        <fullName evidence="2">Uncharacterized protein</fullName>
    </submittedName>
</protein>
<keyword evidence="1" id="KW-0732">Signal</keyword>
<dbReference type="PROSITE" id="PS51257">
    <property type="entry name" value="PROKAR_LIPOPROTEIN"/>
    <property type="match status" value="1"/>
</dbReference>
<dbReference type="InterPro" id="IPR006059">
    <property type="entry name" value="SBP"/>
</dbReference>
<dbReference type="PANTHER" id="PTHR43649:SF12">
    <property type="entry name" value="DIACETYLCHITOBIOSE BINDING PROTEIN DASA"/>
    <property type="match status" value="1"/>
</dbReference>
<name>G5ILU1_9FIRM</name>
<evidence type="ECO:0000313" key="2">
    <source>
        <dbReference type="EMBL" id="EHI57360.1"/>
    </source>
</evidence>
<evidence type="ECO:0000313" key="3">
    <source>
        <dbReference type="Proteomes" id="UP000005384"/>
    </source>
</evidence>
<dbReference type="SUPFAM" id="SSF53850">
    <property type="entry name" value="Periplasmic binding protein-like II"/>
    <property type="match status" value="1"/>
</dbReference>
<proteinExistence type="predicted"/>
<dbReference type="PANTHER" id="PTHR43649">
    <property type="entry name" value="ARABINOSE-BINDING PROTEIN-RELATED"/>
    <property type="match status" value="1"/>
</dbReference>
<organism evidence="2 3">
    <name type="scientific">Hungatella hathewayi WAL-18680</name>
    <dbReference type="NCBI Taxonomy" id="742737"/>
    <lineage>
        <taxon>Bacteria</taxon>
        <taxon>Bacillati</taxon>
        <taxon>Bacillota</taxon>
        <taxon>Clostridia</taxon>
        <taxon>Lachnospirales</taxon>
        <taxon>Lachnospiraceae</taxon>
        <taxon>Hungatella</taxon>
    </lineage>
</organism>
<dbReference type="Gene3D" id="3.40.190.10">
    <property type="entry name" value="Periplasmic binding protein-like II"/>
    <property type="match status" value="1"/>
</dbReference>
<dbReference type="AlphaFoldDB" id="G5ILU1"/>